<dbReference type="InterPro" id="IPR011335">
    <property type="entry name" value="Restrct_endonuc-II-like"/>
</dbReference>
<accession>A0A075WLD3</accession>
<dbReference type="PANTHER" id="PTHR34314:SF6">
    <property type="entry name" value="DUF3782 DOMAIN-CONTAINING PROTEIN"/>
    <property type="match status" value="1"/>
</dbReference>
<evidence type="ECO:0000256" key="1">
    <source>
        <dbReference type="SAM" id="Coils"/>
    </source>
</evidence>
<sequence>MMLSEEELKKHIINLLERDKEFRYTVAGLIGLKEILDELRTLREEMAKRSEEHDRKFNEILARLERHDKRFDALERKIDSLGARWGLMSEEAFREGLKGVVERYFGGKVEKWIYEDKEGFVFGYPFVVDVDVVVRDGEHVLIEVKSNVDKSDVSIFLRKGQLYEKVRGVKPKLAIVSPYVDSEAMEFAREVGIEVYTKLG</sequence>
<dbReference type="SUPFAM" id="SSF52980">
    <property type="entry name" value="Restriction endonuclease-like"/>
    <property type="match status" value="1"/>
</dbReference>
<feature type="coiled-coil region" evidence="1">
    <location>
        <begin position="32"/>
        <end position="84"/>
    </location>
</feature>
<dbReference type="InterPro" id="IPR012431">
    <property type="entry name" value="PDDEXK_10"/>
</dbReference>
<dbReference type="EMBL" id="CP006577">
    <property type="protein sequence ID" value="AIG98383.1"/>
    <property type="molecule type" value="Genomic_DNA"/>
</dbReference>
<evidence type="ECO:0000313" key="3">
    <source>
        <dbReference type="Proteomes" id="UP000028501"/>
    </source>
</evidence>
<dbReference type="AlphaFoldDB" id="A0A075WLD3"/>
<dbReference type="InterPro" id="IPR024271">
    <property type="entry name" value="DUF3782"/>
</dbReference>
<dbReference type="KEGG" id="afg:AFULGI_00016210"/>
<keyword evidence="1" id="KW-0175">Coiled coil</keyword>
<organism evidence="2 3">
    <name type="scientific">Archaeoglobus fulgidus DSM 8774</name>
    <dbReference type="NCBI Taxonomy" id="1344584"/>
    <lineage>
        <taxon>Archaea</taxon>
        <taxon>Methanobacteriati</taxon>
        <taxon>Methanobacteriota</taxon>
        <taxon>Archaeoglobi</taxon>
        <taxon>Archaeoglobales</taxon>
        <taxon>Archaeoglobaceae</taxon>
        <taxon>Archaeoglobus</taxon>
    </lineage>
</organism>
<gene>
    <name evidence="2" type="ORF">AFULGI_00016210</name>
</gene>
<name>A0A075WLD3_ARCFL</name>
<evidence type="ECO:0008006" key="4">
    <source>
        <dbReference type="Google" id="ProtNLM"/>
    </source>
</evidence>
<protein>
    <recommendedName>
        <fullName evidence="4">DUF3782 domain-containing protein</fullName>
    </recommendedName>
</protein>
<reference evidence="2 3" key="1">
    <citation type="submission" date="2013-07" db="EMBL/GenBank/DDBJ databases">
        <title>Genome of Archaeoglobus fulgidus.</title>
        <authorList>
            <person name="Fiebig A."/>
            <person name="Birkeland N.-K."/>
        </authorList>
    </citation>
    <scope>NUCLEOTIDE SEQUENCE [LARGE SCALE GENOMIC DNA]</scope>
    <source>
        <strain evidence="2 3">DSM 8774</strain>
    </source>
</reference>
<dbReference type="Pfam" id="PF12644">
    <property type="entry name" value="DUF3782"/>
    <property type="match status" value="1"/>
</dbReference>
<proteinExistence type="predicted"/>
<dbReference type="PANTHER" id="PTHR34314">
    <property type="entry name" value="CRENARCHAEAL PROTEIN, PUTATIVE-RELATED"/>
    <property type="match status" value="1"/>
</dbReference>
<evidence type="ECO:0000313" key="2">
    <source>
        <dbReference type="EMBL" id="AIG98383.1"/>
    </source>
</evidence>
<dbReference type="HOGENOM" id="CLU_064028_2_1_2"/>
<dbReference type="Pfam" id="PF07788">
    <property type="entry name" value="PDDEXK_10"/>
    <property type="match status" value="1"/>
</dbReference>
<dbReference type="RefSeq" id="WP_052358743.1">
    <property type="nucleotide sequence ID" value="NZ_CP006577.1"/>
</dbReference>
<dbReference type="GeneID" id="24795122"/>
<dbReference type="Proteomes" id="UP000028501">
    <property type="component" value="Chromosome"/>
</dbReference>